<reference evidence="1" key="1">
    <citation type="submission" date="2021-05" db="EMBL/GenBank/DDBJ databases">
        <authorList>
            <person name="Pan Q."/>
            <person name="Jouanno E."/>
            <person name="Zahm M."/>
            <person name="Klopp C."/>
            <person name="Cabau C."/>
            <person name="Louis A."/>
            <person name="Berthelot C."/>
            <person name="Parey E."/>
            <person name="Roest Crollius H."/>
            <person name="Montfort J."/>
            <person name="Robinson-Rechavi M."/>
            <person name="Bouchez O."/>
            <person name="Lampietro C."/>
            <person name="Lopez Roques C."/>
            <person name="Donnadieu C."/>
            <person name="Postlethwait J."/>
            <person name="Bobe J."/>
            <person name="Dillon D."/>
            <person name="Chandos A."/>
            <person name="von Hippel F."/>
            <person name="Guiguen Y."/>
        </authorList>
    </citation>
    <scope>NUCLEOTIDE SEQUENCE</scope>
    <source>
        <strain evidence="1">YG-Jan2019</strain>
    </source>
</reference>
<evidence type="ECO:0000313" key="2">
    <source>
        <dbReference type="Proteomes" id="UP001157502"/>
    </source>
</evidence>
<name>A0ACC2HF60_DALPE</name>
<proteinExistence type="predicted"/>
<keyword evidence="2" id="KW-1185">Reference proteome</keyword>
<accession>A0ACC2HF60</accession>
<protein>
    <submittedName>
        <fullName evidence="1">Uncharacterized protein</fullName>
    </submittedName>
</protein>
<gene>
    <name evidence="1" type="ORF">DPEC_G00041110</name>
</gene>
<dbReference type="EMBL" id="CM055730">
    <property type="protein sequence ID" value="KAJ8014523.1"/>
    <property type="molecule type" value="Genomic_DNA"/>
</dbReference>
<organism evidence="1 2">
    <name type="scientific">Dallia pectoralis</name>
    <name type="common">Alaska blackfish</name>
    <dbReference type="NCBI Taxonomy" id="75939"/>
    <lineage>
        <taxon>Eukaryota</taxon>
        <taxon>Metazoa</taxon>
        <taxon>Chordata</taxon>
        <taxon>Craniata</taxon>
        <taxon>Vertebrata</taxon>
        <taxon>Euteleostomi</taxon>
        <taxon>Actinopterygii</taxon>
        <taxon>Neopterygii</taxon>
        <taxon>Teleostei</taxon>
        <taxon>Protacanthopterygii</taxon>
        <taxon>Esociformes</taxon>
        <taxon>Umbridae</taxon>
        <taxon>Dallia</taxon>
    </lineage>
</organism>
<dbReference type="Proteomes" id="UP001157502">
    <property type="component" value="Chromosome 3"/>
</dbReference>
<evidence type="ECO:0000313" key="1">
    <source>
        <dbReference type="EMBL" id="KAJ8014523.1"/>
    </source>
</evidence>
<sequence length="53" mass="5667">MAIQRLESKAPEPVSPVAVPLAVSLPPPARALHLNLAREYCGEGARDSSSNWI</sequence>
<comment type="caution">
    <text evidence="1">The sequence shown here is derived from an EMBL/GenBank/DDBJ whole genome shotgun (WGS) entry which is preliminary data.</text>
</comment>